<dbReference type="AlphaFoldDB" id="A0A844ZYZ5"/>
<organism evidence="1 2">
    <name type="scientific">Aurantiacibacter arachoides</name>
    <dbReference type="NCBI Taxonomy" id="1850444"/>
    <lineage>
        <taxon>Bacteria</taxon>
        <taxon>Pseudomonadati</taxon>
        <taxon>Pseudomonadota</taxon>
        <taxon>Alphaproteobacteria</taxon>
        <taxon>Sphingomonadales</taxon>
        <taxon>Erythrobacteraceae</taxon>
        <taxon>Aurantiacibacter</taxon>
    </lineage>
</organism>
<dbReference type="RefSeq" id="WP_131451543.1">
    <property type="nucleotide sequence ID" value="NZ_BMJK01000001.1"/>
</dbReference>
<gene>
    <name evidence="1" type="ORF">GRI62_00865</name>
</gene>
<protein>
    <submittedName>
        <fullName evidence="1">Uncharacterized protein</fullName>
    </submittedName>
</protein>
<sequence length="196" mass="21810">MARKPPLIEIRFPISRRQFEKIDKAVRKAGYAAAIERSENILPPRNANAFAAEAIYVICNSGMSNIVAVPIFARCMVALQNGESVRTVFGHPGKAAAIDDIWRRRASLFRQLKKADNLIGFCATLPWTGNITKYHLAKNLGEDVAKPDVHLNRLANPEGVTAQEMCERLARETGYRVATVDLILWRACAEGIVHSR</sequence>
<evidence type="ECO:0000313" key="2">
    <source>
        <dbReference type="Proteomes" id="UP000460626"/>
    </source>
</evidence>
<reference evidence="1 2" key="1">
    <citation type="submission" date="2019-12" db="EMBL/GenBank/DDBJ databases">
        <title>Genomic-based taxomic classification of the family Erythrobacteraceae.</title>
        <authorList>
            <person name="Xu L."/>
        </authorList>
    </citation>
    <scope>NUCLEOTIDE SEQUENCE [LARGE SCALE GENOMIC DNA]</scope>
    <source>
        <strain evidence="1 2">RC4-10-4</strain>
    </source>
</reference>
<accession>A0A844ZYZ5</accession>
<keyword evidence="2" id="KW-1185">Reference proteome</keyword>
<proteinExistence type="predicted"/>
<dbReference type="OrthoDB" id="8019123at2"/>
<evidence type="ECO:0000313" key="1">
    <source>
        <dbReference type="EMBL" id="MXO92156.1"/>
    </source>
</evidence>
<dbReference type="EMBL" id="WTYH01000001">
    <property type="protein sequence ID" value="MXO92156.1"/>
    <property type="molecule type" value="Genomic_DNA"/>
</dbReference>
<name>A0A844ZYZ5_9SPHN</name>
<dbReference type="Proteomes" id="UP000460626">
    <property type="component" value="Unassembled WGS sequence"/>
</dbReference>
<comment type="caution">
    <text evidence="1">The sequence shown here is derived from an EMBL/GenBank/DDBJ whole genome shotgun (WGS) entry which is preliminary data.</text>
</comment>